<evidence type="ECO:0000313" key="1">
    <source>
        <dbReference type="EMBL" id="BCK76602.1"/>
    </source>
</evidence>
<accession>A0AB33IL22</accession>
<keyword evidence="2" id="KW-1185">Reference proteome</keyword>
<dbReference type="AlphaFoldDB" id="A0AB33IL22"/>
<name>A0AB33IL22_ACEAC</name>
<dbReference type="EMBL" id="AP023410">
    <property type="protein sequence ID" value="BCK76602.1"/>
    <property type="molecule type" value="Genomic_DNA"/>
</dbReference>
<protein>
    <submittedName>
        <fullName evidence="1">Uncharacterized protein</fullName>
    </submittedName>
</protein>
<organism evidence="1 2">
    <name type="scientific">Acetobacter aceti NBRC 14818</name>
    <dbReference type="NCBI Taxonomy" id="887700"/>
    <lineage>
        <taxon>Bacteria</taxon>
        <taxon>Pseudomonadati</taxon>
        <taxon>Pseudomonadota</taxon>
        <taxon>Alphaproteobacteria</taxon>
        <taxon>Acetobacterales</taxon>
        <taxon>Acetobacteraceae</taxon>
        <taxon>Acetobacter</taxon>
        <taxon>Acetobacter subgen. Acetobacter</taxon>
    </lineage>
</organism>
<dbReference type="Proteomes" id="UP000516424">
    <property type="component" value="Chromosome"/>
</dbReference>
<sequence>MTLSDEAVGQFDLDGMFRPHPQAGHKWTDMDNGKRRLAHALKYCLVCRDLSTRNNVQIMAGFWQTPYSRADLLPWDGLQP</sequence>
<proteinExistence type="predicted"/>
<evidence type="ECO:0000313" key="2">
    <source>
        <dbReference type="Proteomes" id="UP000516424"/>
    </source>
</evidence>
<gene>
    <name evidence="1" type="ORF">EMQ_2208</name>
</gene>
<reference evidence="1 2" key="1">
    <citation type="journal article" date="2011" name="Microbiology">
        <title>Transcriptome response to different carbon sources in Acetobacter aceti.</title>
        <authorList>
            <person name="Sakurai K."/>
            <person name="Arai H."/>
            <person name="Ishii M."/>
            <person name="Igarashi Y."/>
        </authorList>
    </citation>
    <scope>NUCLEOTIDE SEQUENCE [LARGE SCALE GENOMIC DNA]</scope>
    <source>
        <strain evidence="1 2">NBRC 14818</strain>
    </source>
</reference>